<evidence type="ECO:0000313" key="2">
    <source>
        <dbReference type="Proteomes" id="UP000016721"/>
    </source>
</evidence>
<accession>U2NT80</accession>
<keyword evidence="2" id="KW-1185">Reference proteome</keyword>
<dbReference type="Proteomes" id="UP000016721">
    <property type="component" value="Unassembled WGS sequence"/>
</dbReference>
<name>U2NT80_9CLOT</name>
<dbReference type="InterPro" id="IPR021321">
    <property type="entry name" value="DUF2922"/>
</dbReference>
<dbReference type="HOGENOM" id="CLU_181401_1_0_9"/>
<comment type="caution">
    <text evidence="1">The sequence shown here is derived from an EMBL/GenBank/DDBJ whole genome shotgun (WGS) entry which is preliminary data.</text>
</comment>
<reference evidence="1 2" key="1">
    <citation type="journal article" date="2013" name="Genome Announc.">
        <title>Draft Genome Sequence of the Hydrogen- and Ethanol-Producing Bacterium Clostridium intestinale Strain URNW.</title>
        <authorList>
            <person name="Lal S."/>
            <person name="Ramachandran U."/>
            <person name="Zhang X."/>
            <person name="Sparling R."/>
            <person name="Levin D.B."/>
        </authorList>
    </citation>
    <scope>NUCLEOTIDE SEQUENCE [LARGE SCALE GENOMIC DNA]</scope>
    <source>
        <strain evidence="1 2">URNW</strain>
    </source>
</reference>
<sequence>MTLTFLTANGERSTLTIADIKSDITPEDVAELIAVILRENIFTSKNGDLVSFKSARIDEKGSTILEVPV</sequence>
<dbReference type="EMBL" id="APJA01000007">
    <property type="protein sequence ID" value="ERK32041.1"/>
    <property type="molecule type" value="Genomic_DNA"/>
</dbReference>
<organism evidence="1 2">
    <name type="scientific">Clostridium intestinale URNW</name>
    <dbReference type="NCBI Taxonomy" id="1294142"/>
    <lineage>
        <taxon>Bacteria</taxon>
        <taxon>Bacillati</taxon>
        <taxon>Bacillota</taxon>
        <taxon>Clostridia</taxon>
        <taxon>Eubacteriales</taxon>
        <taxon>Clostridiaceae</taxon>
        <taxon>Clostridium</taxon>
    </lineage>
</organism>
<proteinExistence type="predicted"/>
<gene>
    <name evidence="1" type="ORF">CINTURNW_0517</name>
</gene>
<evidence type="ECO:0008006" key="3">
    <source>
        <dbReference type="Google" id="ProtNLM"/>
    </source>
</evidence>
<dbReference type="PATRIC" id="fig|1294142.3.peg.499"/>
<dbReference type="Pfam" id="PF11148">
    <property type="entry name" value="DUF2922"/>
    <property type="match status" value="1"/>
</dbReference>
<dbReference type="AlphaFoldDB" id="U2NT80"/>
<protein>
    <recommendedName>
        <fullName evidence="3">DUF2922 domain-containing protein</fullName>
    </recommendedName>
</protein>
<evidence type="ECO:0000313" key="1">
    <source>
        <dbReference type="EMBL" id="ERK32041.1"/>
    </source>
</evidence>